<keyword evidence="2" id="KW-0963">Cytoplasm</keyword>
<dbReference type="Pfam" id="PF10237">
    <property type="entry name" value="N6-adenineMlase"/>
    <property type="match status" value="1"/>
</dbReference>
<sequence length="270" mass="29261">MKPPGLQHETASSGLKPLNLCGFGGLTAMAAEANGWLQAHPEDHTGRAADLNQYWYSSATIATLVGVVREHVLRVHHGCAFDCAFVSTPSLFFSLTAAERAGCRLLEYDETLCSADGCVRFDFHRPTALPQELRGAFKCVVIDPPFITRDVWQLYAQTARHLLPEEGGLLVLTTVIENAPMLAELLDARPNVYLPSIPNLPYQYSVYTNFKAPLLDSPNPEVPHDPAAFLASANAATASEAEVPLKGAGHAYDFEAMIEAELRRQGAASA</sequence>
<dbReference type="GO" id="GO:0016279">
    <property type="term" value="F:protein-lysine N-methyltransferase activity"/>
    <property type="evidence" value="ECO:0007669"/>
    <property type="project" value="InterPro"/>
</dbReference>
<reference evidence="5 6" key="1">
    <citation type="journal article" date="2024" name="Science">
        <title>Giant polyketide synthase enzymes in the biosynthesis of giant marine polyether toxins.</title>
        <authorList>
            <person name="Fallon T.R."/>
            <person name="Shende V.V."/>
            <person name="Wierzbicki I.H."/>
            <person name="Pendleton A.L."/>
            <person name="Watervoot N.F."/>
            <person name="Auber R.P."/>
            <person name="Gonzalez D.J."/>
            <person name="Wisecaver J.H."/>
            <person name="Moore B.S."/>
        </authorList>
    </citation>
    <scope>NUCLEOTIDE SEQUENCE [LARGE SCALE GENOMIC DNA]</scope>
    <source>
        <strain evidence="5 6">12B1</strain>
    </source>
</reference>
<organism evidence="5 6">
    <name type="scientific">Prymnesium parvum</name>
    <name type="common">Toxic golden alga</name>
    <dbReference type="NCBI Taxonomy" id="97485"/>
    <lineage>
        <taxon>Eukaryota</taxon>
        <taxon>Haptista</taxon>
        <taxon>Haptophyta</taxon>
        <taxon>Prymnesiophyceae</taxon>
        <taxon>Prymnesiales</taxon>
        <taxon>Prymnesiaceae</taxon>
        <taxon>Prymnesium</taxon>
    </lineage>
</organism>
<dbReference type="GO" id="GO:0005737">
    <property type="term" value="C:cytoplasm"/>
    <property type="evidence" value="ECO:0007669"/>
    <property type="project" value="UniProtKB-SubCell"/>
</dbReference>
<evidence type="ECO:0000256" key="4">
    <source>
        <dbReference type="ARBA" id="ARBA00022679"/>
    </source>
</evidence>
<dbReference type="InterPro" id="IPR029063">
    <property type="entry name" value="SAM-dependent_MTases_sf"/>
</dbReference>
<comment type="caution">
    <text evidence="5">The sequence shown here is derived from an EMBL/GenBank/DDBJ whole genome shotgun (WGS) entry which is preliminary data.</text>
</comment>
<dbReference type="EMBL" id="JBGBPQ010000025">
    <property type="protein sequence ID" value="KAL1499683.1"/>
    <property type="molecule type" value="Genomic_DNA"/>
</dbReference>
<dbReference type="PANTHER" id="PTHR13200:SF1">
    <property type="entry name" value="NUCLEIC ACID BINDING PROTEIN"/>
    <property type="match status" value="1"/>
</dbReference>
<dbReference type="InterPro" id="IPR019369">
    <property type="entry name" value="Efm5/EEF1AKMT1"/>
</dbReference>
<dbReference type="SUPFAM" id="SSF53335">
    <property type="entry name" value="S-adenosyl-L-methionine-dependent methyltransferases"/>
    <property type="match status" value="1"/>
</dbReference>
<accession>A0AB34II99</accession>
<gene>
    <name evidence="5" type="ORF">AB1Y20_011880</name>
</gene>
<proteinExistence type="predicted"/>
<evidence type="ECO:0000256" key="2">
    <source>
        <dbReference type="ARBA" id="ARBA00022490"/>
    </source>
</evidence>
<keyword evidence="3" id="KW-0489">Methyltransferase</keyword>
<dbReference type="PANTHER" id="PTHR13200">
    <property type="entry name" value="EEF1A LYSINE METHYLTRANSFERASE 1"/>
    <property type="match status" value="1"/>
</dbReference>
<name>A0AB34II99_PRYPA</name>
<dbReference type="AlphaFoldDB" id="A0AB34II99"/>
<protein>
    <submittedName>
        <fullName evidence="5">Uncharacterized protein</fullName>
    </submittedName>
</protein>
<dbReference type="InterPro" id="IPR041370">
    <property type="entry name" value="Mlase_EEF1AKMT1/ZCCHC4"/>
</dbReference>
<keyword evidence="6" id="KW-1185">Reference proteome</keyword>
<evidence type="ECO:0000313" key="6">
    <source>
        <dbReference type="Proteomes" id="UP001515480"/>
    </source>
</evidence>
<evidence type="ECO:0000256" key="3">
    <source>
        <dbReference type="ARBA" id="ARBA00022603"/>
    </source>
</evidence>
<keyword evidence="4" id="KW-0808">Transferase</keyword>
<dbReference type="Proteomes" id="UP001515480">
    <property type="component" value="Unassembled WGS sequence"/>
</dbReference>
<dbReference type="GO" id="GO:0032259">
    <property type="term" value="P:methylation"/>
    <property type="evidence" value="ECO:0007669"/>
    <property type="project" value="UniProtKB-KW"/>
</dbReference>
<evidence type="ECO:0000256" key="1">
    <source>
        <dbReference type="ARBA" id="ARBA00004496"/>
    </source>
</evidence>
<evidence type="ECO:0000313" key="5">
    <source>
        <dbReference type="EMBL" id="KAL1499683.1"/>
    </source>
</evidence>
<comment type="subcellular location">
    <subcellularLocation>
        <location evidence="1">Cytoplasm</location>
    </subcellularLocation>
</comment>